<evidence type="ECO:0000256" key="5">
    <source>
        <dbReference type="ARBA" id="ARBA00052218"/>
    </source>
</evidence>
<comment type="similarity">
    <text evidence="1">Belongs to the HesA/MoeB/ThiF family.</text>
</comment>
<dbReference type="GO" id="GO:0004792">
    <property type="term" value="F:thiosulfate-cyanide sulfurtransferase activity"/>
    <property type="evidence" value="ECO:0007669"/>
    <property type="project" value="TreeGrafter"/>
</dbReference>
<dbReference type="InterPro" id="IPR036873">
    <property type="entry name" value="Rhodanese-like_dom_sf"/>
</dbReference>
<dbReference type="EMBL" id="LQQU01000003">
    <property type="protein sequence ID" value="KZE35160.1"/>
    <property type="molecule type" value="Genomic_DNA"/>
</dbReference>
<dbReference type="GO" id="GO:0005524">
    <property type="term" value="F:ATP binding"/>
    <property type="evidence" value="ECO:0007669"/>
    <property type="project" value="UniProtKB-KW"/>
</dbReference>
<keyword evidence="15" id="KW-1185">Reference proteome</keyword>
<sequence>MKAKDRTLAELRARIAEVGPAEALALQARGAALVDVREADEIAQGSPPGSLRLGRGFLELRIEDAVPDFDQALVVMCNGGTRSLFAADSLARMGYTTLYSMAGGFARWKAEGLPVERPSALGAADRERYARHLAIPEVGEAGQAKLLAARVLLVGAGGLGCPAAVYLAAAGVGTLGIVDPDVVERSNLQRQILHAEAKVGLPKVRSARQALEALNPTVRVDSYEERLSSANVEAIFAGYDVVVDGSDNFPTRYLVNDACVKLGIPNVHGSVYRFDGQASVFWPGYAKRRGPCYRCLYPAPPPPEFAPSCMEAGVLGVLPGVIGLIEAVETIKLLLDIGDPLVGRLLCYDALRAEFTELALAPDPHCAYCAPGRTFPGYVDYERFCHAA</sequence>
<comment type="caution">
    <text evidence="14">The sequence shown here is derived from an EMBL/GenBank/DDBJ whole genome shotgun (WGS) entry which is preliminary data.</text>
</comment>
<dbReference type="Pfam" id="PF00581">
    <property type="entry name" value="Rhodanese"/>
    <property type="match status" value="1"/>
</dbReference>
<dbReference type="PANTHER" id="PTHR10953:SF102">
    <property type="entry name" value="ADENYLYLTRANSFERASE AND SULFURTRANSFERASE MOCS3"/>
    <property type="match status" value="1"/>
</dbReference>
<dbReference type="SMART" id="SM00450">
    <property type="entry name" value="RHOD"/>
    <property type="match status" value="1"/>
</dbReference>
<dbReference type="Gene3D" id="3.40.250.10">
    <property type="entry name" value="Rhodanese-like domain"/>
    <property type="match status" value="1"/>
</dbReference>
<dbReference type="EC" id="2.7.7.80" evidence="8"/>
<evidence type="ECO:0000256" key="1">
    <source>
        <dbReference type="ARBA" id="ARBA00009919"/>
    </source>
</evidence>
<dbReference type="GO" id="GO:0061605">
    <property type="term" value="F:molybdopterin-synthase adenylyltransferase activity"/>
    <property type="evidence" value="ECO:0007669"/>
    <property type="project" value="UniProtKB-EC"/>
</dbReference>
<gene>
    <name evidence="14" type="ORF">AVW16_05155</name>
</gene>
<dbReference type="Proteomes" id="UP000076625">
    <property type="component" value="Unassembled WGS sequence"/>
</dbReference>
<evidence type="ECO:0000256" key="6">
    <source>
        <dbReference type="ARBA" id="ARBA00055169"/>
    </source>
</evidence>
<dbReference type="InterPro" id="IPR045886">
    <property type="entry name" value="ThiF/MoeB/HesA"/>
</dbReference>
<evidence type="ECO:0000256" key="9">
    <source>
        <dbReference type="ARBA" id="ARBA00073635"/>
    </source>
</evidence>
<proteinExistence type="inferred from homology"/>
<dbReference type="InterPro" id="IPR001763">
    <property type="entry name" value="Rhodanese-like_dom"/>
</dbReference>
<dbReference type="RefSeq" id="WP_066609622.1">
    <property type="nucleotide sequence ID" value="NZ_LQQU01000003.1"/>
</dbReference>
<dbReference type="Gene3D" id="3.40.50.720">
    <property type="entry name" value="NAD(P)-binding Rossmann-like Domain"/>
    <property type="match status" value="1"/>
</dbReference>
<dbReference type="NCBIfam" id="NF004281">
    <property type="entry name" value="PRK05690.1"/>
    <property type="match status" value="1"/>
</dbReference>
<reference evidence="15" key="1">
    <citation type="submission" date="2016-01" db="EMBL/GenBank/DDBJ databases">
        <title>Draft genome of Chromobacterium sp. F49.</title>
        <authorList>
            <person name="Hong K.W."/>
        </authorList>
    </citation>
    <scope>NUCLEOTIDE SEQUENCE [LARGE SCALE GENOMIC DNA]</scope>
    <source>
        <strain evidence="15">CN10</strain>
    </source>
</reference>
<dbReference type="AlphaFoldDB" id="A0A161SL48"/>
<evidence type="ECO:0000256" key="12">
    <source>
        <dbReference type="ARBA" id="ARBA00078531"/>
    </source>
</evidence>
<evidence type="ECO:0000313" key="15">
    <source>
        <dbReference type="Proteomes" id="UP000076625"/>
    </source>
</evidence>
<dbReference type="SUPFAM" id="SSF52821">
    <property type="entry name" value="Rhodanese/Cell cycle control phosphatase"/>
    <property type="match status" value="1"/>
</dbReference>
<dbReference type="InterPro" id="IPR000594">
    <property type="entry name" value="ThiF_NAD_FAD-bd"/>
</dbReference>
<name>A0A161SL48_9NEIS</name>
<evidence type="ECO:0000259" key="13">
    <source>
        <dbReference type="PROSITE" id="PS50206"/>
    </source>
</evidence>
<dbReference type="SUPFAM" id="SSF69572">
    <property type="entry name" value="Activating enzymes of the ubiquitin-like proteins"/>
    <property type="match status" value="1"/>
</dbReference>
<dbReference type="GO" id="GO:0008146">
    <property type="term" value="F:sulfotransferase activity"/>
    <property type="evidence" value="ECO:0007669"/>
    <property type="project" value="TreeGrafter"/>
</dbReference>
<comment type="catalytic activity">
    <reaction evidence="5">
        <text>[molybdopterin-synthase sulfur-carrier protein]-C-terminal Gly-Gly + ATP + H(+) = [molybdopterin-synthase sulfur-carrier protein]-C-terminal Gly-Gly-AMP + diphosphate</text>
        <dbReference type="Rhea" id="RHEA:43616"/>
        <dbReference type="Rhea" id="RHEA-COMP:12159"/>
        <dbReference type="Rhea" id="RHEA-COMP:12202"/>
        <dbReference type="ChEBI" id="CHEBI:15378"/>
        <dbReference type="ChEBI" id="CHEBI:30616"/>
        <dbReference type="ChEBI" id="CHEBI:33019"/>
        <dbReference type="ChEBI" id="CHEBI:90618"/>
        <dbReference type="ChEBI" id="CHEBI:90778"/>
        <dbReference type="EC" id="2.7.7.80"/>
    </reaction>
</comment>
<dbReference type="CDD" id="cd00158">
    <property type="entry name" value="RHOD"/>
    <property type="match status" value="1"/>
</dbReference>
<evidence type="ECO:0000256" key="2">
    <source>
        <dbReference type="ARBA" id="ARBA00022679"/>
    </source>
</evidence>
<dbReference type="CDD" id="cd00757">
    <property type="entry name" value="ThiF_MoeB_HesA_family"/>
    <property type="match status" value="1"/>
</dbReference>
<comment type="subunit">
    <text evidence="7">Homodimer. Forms a stable heterotetrameric complex of 2 MoeB and 2 MoaD during adenylation of MoaD.</text>
</comment>
<keyword evidence="3" id="KW-0547">Nucleotide-binding</keyword>
<comment type="function">
    <text evidence="6">Catalyzes the adenylation by ATP of the carboxyl group of the C-terminal glycine of sulfur carrier protein MoaD.</text>
</comment>
<dbReference type="GO" id="GO:0008641">
    <property type="term" value="F:ubiquitin-like modifier activating enzyme activity"/>
    <property type="evidence" value="ECO:0007669"/>
    <property type="project" value="InterPro"/>
</dbReference>
<accession>A0A161SL48</accession>
<keyword evidence="4" id="KW-0067">ATP-binding</keyword>
<dbReference type="FunFam" id="3.40.50.720:FF:000033">
    <property type="entry name" value="Adenylyltransferase and sulfurtransferase MOCS3"/>
    <property type="match status" value="1"/>
</dbReference>
<dbReference type="STRING" id="1452487.AVW16_05155"/>
<dbReference type="OrthoDB" id="9814704at2"/>
<dbReference type="NCBIfam" id="NF006444">
    <property type="entry name" value="PRK08762.1"/>
    <property type="match status" value="1"/>
</dbReference>
<organism evidence="14 15">
    <name type="scientific">Crenobacter luteus</name>
    <dbReference type="NCBI Taxonomy" id="1452487"/>
    <lineage>
        <taxon>Bacteria</taxon>
        <taxon>Pseudomonadati</taxon>
        <taxon>Pseudomonadota</taxon>
        <taxon>Betaproteobacteria</taxon>
        <taxon>Neisseriales</taxon>
        <taxon>Neisseriaceae</taxon>
        <taxon>Crenobacter</taxon>
    </lineage>
</organism>
<evidence type="ECO:0000256" key="8">
    <source>
        <dbReference type="ARBA" id="ARBA00066884"/>
    </source>
</evidence>
<evidence type="ECO:0000256" key="11">
    <source>
        <dbReference type="ARBA" id="ARBA00075328"/>
    </source>
</evidence>
<evidence type="ECO:0000313" key="14">
    <source>
        <dbReference type="EMBL" id="KZE35160.1"/>
    </source>
</evidence>
<evidence type="ECO:0000256" key="10">
    <source>
        <dbReference type="ARBA" id="ARBA00075110"/>
    </source>
</evidence>
<evidence type="ECO:0000256" key="4">
    <source>
        <dbReference type="ARBA" id="ARBA00022840"/>
    </source>
</evidence>
<protein>
    <recommendedName>
        <fullName evidence="9">Molybdopterin-synthase adenylyltransferase</fullName>
        <ecNumber evidence="8">2.7.7.80</ecNumber>
    </recommendedName>
    <alternativeName>
        <fullName evidence="12">MoaD protein adenylase</fullName>
    </alternativeName>
    <alternativeName>
        <fullName evidence="10">Molybdopterin-converting factor subunit 1 adenylase</fullName>
    </alternativeName>
    <alternativeName>
        <fullName evidence="11">Sulfur carrier protein MoaD adenylyltransferase</fullName>
    </alternativeName>
</protein>
<dbReference type="InterPro" id="IPR035985">
    <property type="entry name" value="Ubiquitin-activating_enz"/>
</dbReference>
<dbReference type="PANTHER" id="PTHR10953">
    <property type="entry name" value="UBIQUITIN-ACTIVATING ENZYME E1"/>
    <property type="match status" value="1"/>
</dbReference>
<dbReference type="Pfam" id="PF00899">
    <property type="entry name" value="ThiF"/>
    <property type="match status" value="1"/>
</dbReference>
<feature type="domain" description="Rhodanese" evidence="13">
    <location>
        <begin position="27"/>
        <end position="117"/>
    </location>
</feature>
<keyword evidence="2" id="KW-0808">Transferase</keyword>
<evidence type="ECO:0000256" key="7">
    <source>
        <dbReference type="ARBA" id="ARBA00063809"/>
    </source>
</evidence>
<evidence type="ECO:0000256" key="3">
    <source>
        <dbReference type="ARBA" id="ARBA00022741"/>
    </source>
</evidence>
<dbReference type="PROSITE" id="PS50206">
    <property type="entry name" value="RHODANESE_3"/>
    <property type="match status" value="1"/>
</dbReference>
<dbReference type="GO" id="GO:0005829">
    <property type="term" value="C:cytosol"/>
    <property type="evidence" value="ECO:0007669"/>
    <property type="project" value="TreeGrafter"/>
</dbReference>